<protein>
    <submittedName>
        <fullName evidence="2">DUF1837 domain-containing protein</fullName>
    </submittedName>
</protein>
<dbReference type="InterPro" id="IPR014976">
    <property type="entry name" value="AbpA_HamA_C"/>
</dbReference>
<dbReference type="EMBL" id="SSOB01000001">
    <property type="protein sequence ID" value="THF84444.1"/>
    <property type="molecule type" value="Genomic_DNA"/>
</dbReference>
<gene>
    <name evidence="2" type="ORF">E6C55_00195</name>
</gene>
<dbReference type="Proteomes" id="UP000310636">
    <property type="component" value="Unassembled WGS sequence"/>
</dbReference>
<keyword evidence="3" id="KW-1185">Reference proteome</keyword>
<name>A0A4S4C8X5_9BACL</name>
<organism evidence="2 3">
    <name type="scientific">Cohnella fermenti</name>
    <dbReference type="NCBI Taxonomy" id="2565925"/>
    <lineage>
        <taxon>Bacteria</taxon>
        <taxon>Bacillati</taxon>
        <taxon>Bacillota</taxon>
        <taxon>Bacilli</taxon>
        <taxon>Bacillales</taxon>
        <taxon>Paenibacillaceae</taxon>
        <taxon>Cohnella</taxon>
    </lineage>
</organism>
<proteinExistence type="predicted"/>
<dbReference type="Pfam" id="PF08878">
    <property type="entry name" value="HamA"/>
    <property type="match status" value="1"/>
</dbReference>
<dbReference type="AlphaFoldDB" id="A0A4S4C8X5"/>
<feature type="domain" description="Anti-bacteriophage protein A/HamA C-terminal" evidence="1">
    <location>
        <begin position="6"/>
        <end position="275"/>
    </location>
</feature>
<evidence type="ECO:0000313" key="3">
    <source>
        <dbReference type="Proteomes" id="UP000310636"/>
    </source>
</evidence>
<sequence>MSMTYFESHLVFDEYISKTHLRGFSVGYELNEYRYDSIVELIFNALPDFALSHSELATLGSNNCVRKMKKAAKLVYESDKYTRRGEFGEVLLHIVMRDYFNTIPAISKLYYKDSSNDTVKGFDAVHIVPIKDELELWLGEVKFYNNCSTAIRDVIKELWVHTDKDFLRKEFLFVSNKIDASWPHASQLQTLIDDRTSLDKIFSRLKIPVLLTYDSDVIKKHRVVTDTFKDELITELEANHQLFRNGGLPTTVEFVLILIPLEEKKILVDQLHQELRGWQR</sequence>
<dbReference type="RefSeq" id="WP_136367759.1">
    <property type="nucleotide sequence ID" value="NZ_SSOB01000001.1"/>
</dbReference>
<comment type="caution">
    <text evidence="2">The sequence shown here is derived from an EMBL/GenBank/DDBJ whole genome shotgun (WGS) entry which is preliminary data.</text>
</comment>
<accession>A0A4S4C8X5</accession>
<reference evidence="2 3" key="1">
    <citation type="submission" date="2019-04" db="EMBL/GenBank/DDBJ databases">
        <title>Cohnella sp. nov. isolated from preserved vegetables.</title>
        <authorList>
            <person name="Lin S.-Y."/>
            <person name="Hung M.-H."/>
            <person name="Young C.-C."/>
        </authorList>
    </citation>
    <scope>NUCLEOTIDE SEQUENCE [LARGE SCALE GENOMIC DNA]</scope>
    <source>
        <strain evidence="2 3">CC-MHH1044</strain>
    </source>
</reference>
<evidence type="ECO:0000259" key="1">
    <source>
        <dbReference type="Pfam" id="PF08878"/>
    </source>
</evidence>
<dbReference type="OrthoDB" id="785623at2"/>
<evidence type="ECO:0000313" key="2">
    <source>
        <dbReference type="EMBL" id="THF84444.1"/>
    </source>
</evidence>